<dbReference type="RefSeq" id="WP_407878122.1">
    <property type="nucleotide sequence ID" value="NZ_BTHG01000010.1"/>
</dbReference>
<keyword evidence="2" id="KW-1185">Reference proteome</keyword>
<dbReference type="InterPro" id="IPR007833">
    <property type="entry name" value="Capsule_polysaccharide_synth"/>
</dbReference>
<comment type="caution">
    <text evidence="1">The sequence shown here is derived from an EMBL/GenBank/DDBJ whole genome shotgun (WGS) entry which is preliminary data.</text>
</comment>
<dbReference type="Proteomes" id="UP001628164">
    <property type="component" value="Unassembled WGS sequence"/>
</dbReference>
<name>A0ABQ6PHJ0_9GAMM</name>
<protein>
    <submittedName>
        <fullName evidence="1">Uncharacterized protein</fullName>
    </submittedName>
</protein>
<organism evidence="1 2">
    <name type="scientific">Francisella sciaenopsi</name>
    <dbReference type="NCBI Taxonomy" id="3055034"/>
    <lineage>
        <taxon>Bacteria</taxon>
        <taxon>Pseudomonadati</taxon>
        <taxon>Pseudomonadota</taxon>
        <taxon>Gammaproteobacteria</taxon>
        <taxon>Thiotrichales</taxon>
        <taxon>Francisellaceae</taxon>
        <taxon>Francisella</taxon>
    </lineage>
</organism>
<sequence>MLYRYRYYINNFLQLFYKRKFAGWGRKKTGRLALWCHAKFGGSVRLYEDGFIRSLGLGVDGSPAFGVVEDDKGIYYDATMPSRLENILNSYDFSADSQLMAIAREAMMLIRKYNISKYNNAPEVDEKFCQKYNLYKSKKNILIIAQTAGDSSLEYGLANQFTTDDVTRAAVDENTHAKIYLKIHPDVFTGKKQSDIDIANIPKNITIISENVNPVLLLKHFDKVYTKTSGMGFEAILLGCECVCFGMPYYAGWGITDDRVVCDRRVRKLSVEEVFAAAYILYSRYYNPYEKRSSNIIDTINEIVRRR</sequence>
<dbReference type="Gene3D" id="3.40.50.12580">
    <property type="match status" value="1"/>
</dbReference>
<accession>A0ABQ6PHJ0</accession>
<dbReference type="Pfam" id="PF05159">
    <property type="entry name" value="Capsule_synth"/>
    <property type="match status" value="1"/>
</dbReference>
<evidence type="ECO:0000313" key="1">
    <source>
        <dbReference type="EMBL" id="GMN90438.1"/>
    </source>
</evidence>
<evidence type="ECO:0000313" key="2">
    <source>
        <dbReference type="Proteomes" id="UP001628164"/>
    </source>
</evidence>
<dbReference type="EMBL" id="BTHG01000010">
    <property type="protein sequence ID" value="GMN90438.1"/>
    <property type="molecule type" value="Genomic_DNA"/>
</dbReference>
<reference evidence="1 2" key="1">
    <citation type="journal article" date="2024" name="Dis. Aquat. Organ.">
        <title>Francisella sciaenopsi sp. nov. isolated from diseased red drum Sciaenops ocellatus in Florida, USA.</title>
        <authorList>
            <person name="Kawahara M."/>
            <person name="Cody T.T."/>
            <person name="Yanong R.P.E."/>
            <person name="Henderson E."/>
            <person name="Yazdi Z."/>
            <person name="Soto E."/>
        </authorList>
    </citation>
    <scope>NUCLEOTIDE SEQUENCE [LARGE SCALE GENOMIC DNA]</scope>
    <source>
        <strain evidence="1 2">R22-20-7</strain>
    </source>
</reference>
<gene>
    <name evidence="1" type="ORF">fsci_19260</name>
</gene>
<dbReference type="CDD" id="cd16440">
    <property type="entry name" value="beta_Kdo_transferase_KpsC_1"/>
    <property type="match status" value="1"/>
</dbReference>
<dbReference type="InterPro" id="IPR043148">
    <property type="entry name" value="TagF_C"/>
</dbReference>
<proteinExistence type="predicted"/>